<protein>
    <submittedName>
        <fullName evidence="3">Uncharacterized protein</fullName>
    </submittedName>
</protein>
<keyword evidence="2" id="KW-0472">Membrane</keyword>
<gene>
    <name evidence="3" type="ORF">FZ040_02515</name>
</gene>
<dbReference type="AlphaFoldDB" id="A0A5D6WD78"/>
<comment type="caution">
    <text evidence="3">The sequence shown here is derived from an EMBL/GenBank/DDBJ whole genome shotgun (WGS) entry which is preliminary data.</text>
</comment>
<dbReference type="RefSeq" id="WP_149170548.1">
    <property type="nucleotide sequence ID" value="NZ_VTOY01000001.1"/>
</dbReference>
<dbReference type="Proteomes" id="UP000323646">
    <property type="component" value="Unassembled WGS sequence"/>
</dbReference>
<evidence type="ECO:0000313" key="4">
    <source>
        <dbReference type="Proteomes" id="UP000323646"/>
    </source>
</evidence>
<reference evidence="3 4" key="1">
    <citation type="submission" date="2019-08" db="EMBL/GenBank/DDBJ databases">
        <title>Selenomonas sp. mPRGC5 and Selenomonas sp. mPRGC8 isolated from ruminal fluid of dairy goat (Capra hircus).</title>
        <authorList>
            <person name="Poothong S."/>
            <person name="Nuengjamnong C."/>
            <person name="Tanasupawat S."/>
        </authorList>
    </citation>
    <scope>NUCLEOTIDE SEQUENCE [LARGE SCALE GENOMIC DNA]</scope>
    <source>
        <strain evidence="4">mPRGC5</strain>
    </source>
</reference>
<evidence type="ECO:0000256" key="2">
    <source>
        <dbReference type="SAM" id="Phobius"/>
    </source>
</evidence>
<keyword evidence="2" id="KW-0812">Transmembrane</keyword>
<accession>A0A5D6WD78</accession>
<feature type="region of interest" description="Disordered" evidence="1">
    <location>
        <begin position="33"/>
        <end position="54"/>
    </location>
</feature>
<proteinExistence type="predicted"/>
<dbReference type="EMBL" id="VTOY01000001">
    <property type="protein sequence ID" value="TYZ24929.1"/>
    <property type="molecule type" value="Genomic_DNA"/>
</dbReference>
<feature type="transmembrane region" description="Helical" evidence="2">
    <location>
        <begin position="6"/>
        <end position="28"/>
    </location>
</feature>
<organism evidence="3 4">
    <name type="scientific">Selenomonas ruminis</name>
    <dbReference type="NCBI Taxonomy" id="2593411"/>
    <lineage>
        <taxon>Bacteria</taxon>
        <taxon>Bacillati</taxon>
        <taxon>Bacillota</taxon>
        <taxon>Negativicutes</taxon>
        <taxon>Selenomonadales</taxon>
        <taxon>Selenomonadaceae</taxon>
        <taxon>Selenomonas</taxon>
    </lineage>
</organism>
<sequence length="129" mass="14815">MLQMEITVIIITATFQLIVGLLTGYLLYKMQRRDSKRDREEEESKKKHADQEKARQVEYTSIKRGMLAVLTDRLTQSCQYFLGQGWIPVHELGSIGMMYDAYSDLGGNGIVSRLYEKVKLLPTVHEEGD</sequence>
<name>A0A5D6WD78_9FIRM</name>
<evidence type="ECO:0000256" key="1">
    <source>
        <dbReference type="SAM" id="MobiDB-lite"/>
    </source>
</evidence>
<keyword evidence="4" id="KW-1185">Reference proteome</keyword>
<evidence type="ECO:0000313" key="3">
    <source>
        <dbReference type="EMBL" id="TYZ24929.1"/>
    </source>
</evidence>
<dbReference type="OrthoDB" id="2051266at2"/>
<keyword evidence="2" id="KW-1133">Transmembrane helix</keyword>